<dbReference type="InterPro" id="IPR000718">
    <property type="entry name" value="Peptidase_M13"/>
</dbReference>
<comment type="cofactor">
    <cofactor evidence="1">
        <name>Zn(2+)</name>
        <dbReference type="ChEBI" id="CHEBI:29105"/>
    </cofactor>
</comment>
<evidence type="ECO:0000256" key="4">
    <source>
        <dbReference type="ARBA" id="ARBA00022670"/>
    </source>
</evidence>
<comment type="similarity">
    <text evidence="3">Belongs to the peptidase M13 family.</text>
</comment>
<keyword evidence="4" id="KW-0645">Protease</keyword>
<dbReference type="Pfam" id="PF01431">
    <property type="entry name" value="Peptidase_M13"/>
    <property type="match status" value="1"/>
</dbReference>
<dbReference type="CDD" id="cd08662">
    <property type="entry name" value="M13"/>
    <property type="match status" value="1"/>
</dbReference>
<evidence type="ECO:0000256" key="1">
    <source>
        <dbReference type="ARBA" id="ARBA00001947"/>
    </source>
</evidence>
<dbReference type="GeneID" id="117573818"/>
<sequence>MKGICCVDIALALLCVSLVEGHLFSQSQLNTHIQLKEHLISQNNDSNYVQRVMRLAKSAEMRSYMQPELDACENFYEYSCGNWPKINPANDEAPRETNYQQLLTKGFYRKQQKLLEKPADEDIDDSAILKLKQFYASCLYYRQVPISRYHNQMLDIVTEFDLIMPALEKPEQRENVSSDFDWLAIVAQIKRKYGLDILLRLHQAPDVHNKTQIRLYVGQPPHLVVEPDPRAAEQRIAAQLKHQLRLETELAESTAHDIVELETELAKGMLNRPITALAQPRSISELASAYAPSFNLTRYVEMALQRRLLSNETLYEHVPSYQAHLVDVLNRTSPHVLANYIFQQLLLPFYYERSTQSSAVAQCLTITRKLFPQLLDQWVYRHYADAVSVGDIESLWENVKQSFSSIINNSTMDWLSADTRSLLLTQLNATRLLINSHAELNFTEIYNELQLETQDYFANLRNVLEYKQQHQLDQSNVQSNVPHYDAVNNLVVLPVSLLQPNILWSRHYPLALRYGSLGTVLAQQLAHSFDNRSGWDASTITEFNKRKACFKYQYERLRYDGEYLGASDLQDGNIADNAALQVAFLAYKSTLGETSLIPMTEKLPNLNLSAIRLFFLSYAQLWCNDANEQFRDKQSLLTTGIPNALRIQGALANFPAFASYFRCTSDSLMNPTKKCQMYALNTN</sequence>
<dbReference type="GO" id="GO:0005886">
    <property type="term" value="C:plasma membrane"/>
    <property type="evidence" value="ECO:0007669"/>
    <property type="project" value="UniProtKB-SubCell"/>
</dbReference>
<keyword evidence="6" id="KW-0378">Hydrolase</keyword>
<gene>
    <name evidence="13" type="primary">LOC117573818</name>
</gene>
<feature type="chain" id="PRO_5027932830" evidence="9">
    <location>
        <begin position="22"/>
        <end position="683"/>
    </location>
</feature>
<feature type="domain" description="Peptidase M13 N-terminal" evidence="11">
    <location>
        <begin position="72"/>
        <end position="434"/>
    </location>
</feature>
<evidence type="ECO:0000259" key="11">
    <source>
        <dbReference type="Pfam" id="PF05649"/>
    </source>
</evidence>
<evidence type="ECO:0000256" key="9">
    <source>
        <dbReference type="SAM" id="SignalP"/>
    </source>
</evidence>
<dbReference type="InterPro" id="IPR042089">
    <property type="entry name" value="Peptidase_M13_dom_2"/>
</dbReference>
<organism evidence="12 13">
    <name type="scientific">Drosophila albomicans</name>
    <name type="common">Fruit fly</name>
    <dbReference type="NCBI Taxonomy" id="7291"/>
    <lineage>
        <taxon>Eukaryota</taxon>
        <taxon>Metazoa</taxon>
        <taxon>Ecdysozoa</taxon>
        <taxon>Arthropoda</taxon>
        <taxon>Hexapoda</taxon>
        <taxon>Insecta</taxon>
        <taxon>Pterygota</taxon>
        <taxon>Neoptera</taxon>
        <taxon>Endopterygota</taxon>
        <taxon>Diptera</taxon>
        <taxon>Brachycera</taxon>
        <taxon>Muscomorpha</taxon>
        <taxon>Ephydroidea</taxon>
        <taxon>Drosophilidae</taxon>
        <taxon>Drosophila</taxon>
    </lineage>
</organism>
<evidence type="ECO:0000313" key="12">
    <source>
        <dbReference type="Proteomes" id="UP000515160"/>
    </source>
</evidence>
<dbReference type="PANTHER" id="PTHR11733:SF238">
    <property type="entry name" value="FI07649P-RELATED"/>
    <property type="match status" value="1"/>
</dbReference>
<dbReference type="PANTHER" id="PTHR11733">
    <property type="entry name" value="ZINC METALLOPROTEASE FAMILY M13 NEPRILYSIN-RELATED"/>
    <property type="match status" value="1"/>
</dbReference>
<dbReference type="InterPro" id="IPR008753">
    <property type="entry name" value="Peptidase_M13_N"/>
</dbReference>
<dbReference type="InterPro" id="IPR024079">
    <property type="entry name" value="MetalloPept_cat_dom_sf"/>
</dbReference>
<dbReference type="SUPFAM" id="SSF55486">
    <property type="entry name" value="Metalloproteases ('zincins'), catalytic domain"/>
    <property type="match status" value="1"/>
</dbReference>
<keyword evidence="8" id="KW-0482">Metalloprotease</keyword>
<dbReference type="GO" id="GO:0046872">
    <property type="term" value="F:metal ion binding"/>
    <property type="evidence" value="ECO:0007669"/>
    <property type="project" value="UniProtKB-KW"/>
</dbReference>
<dbReference type="PROSITE" id="PS51885">
    <property type="entry name" value="NEPRILYSIN"/>
    <property type="match status" value="1"/>
</dbReference>
<dbReference type="Gene3D" id="3.40.390.10">
    <property type="entry name" value="Collagenase (Catalytic Domain)"/>
    <property type="match status" value="1"/>
</dbReference>
<protein>
    <submittedName>
        <fullName evidence="13">Neprilysin-1</fullName>
    </submittedName>
</protein>
<dbReference type="Gene3D" id="1.10.1380.10">
    <property type="entry name" value="Neutral endopeptidase , domain2"/>
    <property type="match status" value="1"/>
</dbReference>
<name>A0A6P8XP95_DROAB</name>
<dbReference type="Proteomes" id="UP000515160">
    <property type="component" value="Chromosome 2R"/>
</dbReference>
<keyword evidence="12" id="KW-1185">Reference proteome</keyword>
<comment type="subcellular location">
    <subcellularLocation>
        <location evidence="2">Cell membrane</location>
        <topology evidence="2">Single-pass type II membrane protein</topology>
    </subcellularLocation>
</comment>
<feature type="signal peptide" evidence="9">
    <location>
        <begin position="1"/>
        <end position="21"/>
    </location>
</feature>
<evidence type="ECO:0000256" key="2">
    <source>
        <dbReference type="ARBA" id="ARBA00004401"/>
    </source>
</evidence>
<keyword evidence="9" id="KW-0732">Signal</keyword>
<dbReference type="GO" id="GO:0004222">
    <property type="term" value="F:metalloendopeptidase activity"/>
    <property type="evidence" value="ECO:0007669"/>
    <property type="project" value="InterPro"/>
</dbReference>
<dbReference type="InterPro" id="IPR018497">
    <property type="entry name" value="Peptidase_M13_C"/>
</dbReference>
<evidence type="ECO:0000256" key="8">
    <source>
        <dbReference type="ARBA" id="ARBA00023049"/>
    </source>
</evidence>
<keyword evidence="5" id="KW-0479">Metal-binding</keyword>
<accession>A0A6P8XP95</accession>
<evidence type="ECO:0000256" key="7">
    <source>
        <dbReference type="ARBA" id="ARBA00022833"/>
    </source>
</evidence>
<dbReference type="AlphaFoldDB" id="A0A6P8XP95"/>
<feature type="domain" description="Peptidase M13 C-terminal" evidence="10">
    <location>
        <begin position="484"/>
        <end position="676"/>
    </location>
</feature>
<evidence type="ECO:0000256" key="5">
    <source>
        <dbReference type="ARBA" id="ARBA00022723"/>
    </source>
</evidence>
<proteinExistence type="inferred from homology"/>
<keyword evidence="7" id="KW-0862">Zinc</keyword>
<evidence type="ECO:0000256" key="3">
    <source>
        <dbReference type="ARBA" id="ARBA00007357"/>
    </source>
</evidence>
<evidence type="ECO:0000259" key="10">
    <source>
        <dbReference type="Pfam" id="PF01431"/>
    </source>
</evidence>
<dbReference type="RefSeq" id="XP_034113135.1">
    <property type="nucleotide sequence ID" value="XM_034257244.2"/>
</dbReference>
<reference evidence="13" key="1">
    <citation type="submission" date="2025-08" db="UniProtKB">
        <authorList>
            <consortium name="RefSeq"/>
        </authorList>
    </citation>
    <scope>IDENTIFICATION</scope>
    <source>
        <strain evidence="13">15112-1751.03</strain>
        <tissue evidence="13">Whole Adult</tissue>
    </source>
</reference>
<dbReference type="Pfam" id="PF05649">
    <property type="entry name" value="Peptidase_M13_N"/>
    <property type="match status" value="1"/>
</dbReference>
<evidence type="ECO:0000256" key="6">
    <source>
        <dbReference type="ARBA" id="ARBA00022801"/>
    </source>
</evidence>
<dbReference type="GO" id="GO:0016485">
    <property type="term" value="P:protein processing"/>
    <property type="evidence" value="ECO:0007669"/>
    <property type="project" value="TreeGrafter"/>
</dbReference>
<dbReference type="OrthoDB" id="6475849at2759"/>
<evidence type="ECO:0000313" key="13">
    <source>
        <dbReference type="RefSeq" id="XP_034113135.1"/>
    </source>
</evidence>